<sequence length="228" mass="25626">MPFLRRRGNVVSETDMRRHTIIDTESVPQLPQLPQHFPSPQPQSQQQQQQPPRPQSQQHQKQPFIIQPQEAQQLQPLLPPLQGQQQEKEQGQHGEEPRPSVSASTQESRSTLLAVPAQSEGDGDEPGQQTPNGSGDRPNTPPVQEETPKHRRFSMLRFRNASDSQLSLRAKQQAEKPPLCLARPKSLQLLRLSIFRFPKRSNLACDSPTDFDAPVKCQGIVKMEAPGP</sequence>
<dbReference type="Proteomes" id="UP000305883">
    <property type="component" value="Unassembled WGS sequence"/>
</dbReference>
<dbReference type="EMBL" id="MWPZ01000011">
    <property type="protein sequence ID" value="TIC90498.1"/>
    <property type="molecule type" value="Genomic_DNA"/>
</dbReference>
<dbReference type="OrthoDB" id="3945986at2759"/>
<dbReference type="AlphaFoldDB" id="A0A4T0VEN1"/>
<feature type="region of interest" description="Disordered" evidence="1">
    <location>
        <begin position="1"/>
        <end position="157"/>
    </location>
</feature>
<protein>
    <submittedName>
        <fullName evidence="2">Uncharacterized protein</fullName>
    </submittedName>
</protein>
<feature type="compositionally biased region" description="Low complexity" evidence="1">
    <location>
        <begin position="28"/>
        <end position="85"/>
    </location>
</feature>
<accession>A0A4T0VEN1</accession>
<proteinExistence type="predicted"/>
<evidence type="ECO:0000313" key="3">
    <source>
        <dbReference type="Proteomes" id="UP000305883"/>
    </source>
</evidence>
<feature type="compositionally biased region" description="Polar residues" evidence="1">
    <location>
        <begin position="101"/>
        <end position="111"/>
    </location>
</feature>
<organism evidence="2 3">
    <name type="scientific">Colletotrichum higginsianum</name>
    <dbReference type="NCBI Taxonomy" id="80884"/>
    <lineage>
        <taxon>Eukaryota</taxon>
        <taxon>Fungi</taxon>
        <taxon>Dikarya</taxon>
        <taxon>Ascomycota</taxon>
        <taxon>Pezizomycotina</taxon>
        <taxon>Sordariomycetes</taxon>
        <taxon>Hypocreomycetidae</taxon>
        <taxon>Glomerellales</taxon>
        <taxon>Glomerellaceae</taxon>
        <taxon>Colletotrichum</taxon>
        <taxon>Colletotrichum destructivum species complex</taxon>
    </lineage>
</organism>
<reference evidence="2 3" key="1">
    <citation type="journal article" date="2019" name="Genome Biol. Evol.">
        <title>Genomic Plasticity Mediated by Transposable Elements in the Plant Pathogenic Fungus Colletotrichum higginsianum.</title>
        <authorList>
            <person name="Tsushima A."/>
            <person name="Gan P."/>
            <person name="Kumakura N."/>
            <person name="Narusaka M."/>
            <person name="Takano Y."/>
            <person name="Narusaka Y."/>
            <person name="Shirasu K."/>
        </authorList>
    </citation>
    <scope>NUCLEOTIDE SEQUENCE [LARGE SCALE GENOMIC DNA]</scope>
    <source>
        <strain evidence="2 3">MAFF305635-RFP</strain>
    </source>
</reference>
<comment type="caution">
    <text evidence="2">The sequence shown here is derived from an EMBL/GenBank/DDBJ whole genome shotgun (WGS) entry which is preliminary data.</text>
</comment>
<gene>
    <name evidence="2" type="ORF">CH35J_011624</name>
</gene>
<evidence type="ECO:0000313" key="2">
    <source>
        <dbReference type="EMBL" id="TIC90498.1"/>
    </source>
</evidence>
<feature type="compositionally biased region" description="Basic and acidic residues" evidence="1">
    <location>
        <begin position="86"/>
        <end position="98"/>
    </location>
</feature>
<name>A0A4T0VEN1_9PEZI</name>
<evidence type="ECO:0000256" key="1">
    <source>
        <dbReference type="SAM" id="MobiDB-lite"/>
    </source>
</evidence>